<dbReference type="Pfam" id="PF02518">
    <property type="entry name" value="HATPase_c"/>
    <property type="match status" value="1"/>
</dbReference>
<evidence type="ECO:0000256" key="7">
    <source>
        <dbReference type="ARBA" id="ARBA00022777"/>
    </source>
</evidence>
<evidence type="ECO:0000313" key="13">
    <source>
        <dbReference type="EMBL" id="MDP0398245.1"/>
    </source>
</evidence>
<evidence type="ECO:0000256" key="1">
    <source>
        <dbReference type="ARBA" id="ARBA00000085"/>
    </source>
</evidence>
<protein>
    <recommendedName>
        <fullName evidence="3">histidine kinase</fullName>
        <ecNumber evidence="3">2.7.13.3</ecNumber>
    </recommendedName>
</protein>
<dbReference type="EC" id="2.7.13.3" evidence="3"/>
<comment type="catalytic activity">
    <reaction evidence="1">
        <text>ATP + protein L-histidine = ADP + protein N-phospho-L-histidine.</text>
        <dbReference type="EC" id="2.7.13.3"/>
    </reaction>
</comment>
<dbReference type="SUPFAM" id="SSF103190">
    <property type="entry name" value="Sensory domain-like"/>
    <property type="match status" value="1"/>
</dbReference>
<dbReference type="PROSITE" id="PS50109">
    <property type="entry name" value="HIS_KIN"/>
    <property type="match status" value="1"/>
</dbReference>
<name>A0AA90NAS7_9ACTN</name>
<dbReference type="InterPro" id="IPR036890">
    <property type="entry name" value="HATPase_C_sf"/>
</dbReference>
<dbReference type="PANTHER" id="PTHR43547">
    <property type="entry name" value="TWO-COMPONENT HISTIDINE KINASE"/>
    <property type="match status" value="1"/>
</dbReference>
<feature type="domain" description="Histidine kinase" evidence="12">
    <location>
        <begin position="410"/>
        <end position="517"/>
    </location>
</feature>
<dbReference type="Gene3D" id="3.30.450.20">
    <property type="entry name" value="PAS domain"/>
    <property type="match status" value="2"/>
</dbReference>
<dbReference type="AlphaFoldDB" id="A0AA90NAS7"/>
<evidence type="ECO:0000256" key="11">
    <source>
        <dbReference type="SAM" id="Phobius"/>
    </source>
</evidence>
<dbReference type="PRINTS" id="PR00344">
    <property type="entry name" value="BCTRLSENSOR"/>
</dbReference>
<dbReference type="Gene3D" id="3.30.565.10">
    <property type="entry name" value="Histidine kinase-like ATPase, C-terminal domain"/>
    <property type="match status" value="1"/>
</dbReference>
<dbReference type="SMART" id="SM00387">
    <property type="entry name" value="HATPase_c"/>
    <property type="match status" value="1"/>
</dbReference>
<keyword evidence="7" id="KW-0418">Kinase</keyword>
<dbReference type="InterPro" id="IPR005467">
    <property type="entry name" value="His_kinase_dom"/>
</dbReference>
<gene>
    <name evidence="13" type="ORF">Q7X28_09940</name>
</gene>
<proteinExistence type="predicted"/>
<dbReference type="Pfam" id="PF17203">
    <property type="entry name" value="sCache_3_2"/>
    <property type="match status" value="1"/>
</dbReference>
<keyword evidence="6 11" id="KW-0812">Transmembrane</keyword>
<keyword evidence="7" id="KW-0808">Transferase</keyword>
<keyword evidence="10 11" id="KW-0472">Membrane</keyword>
<evidence type="ECO:0000256" key="9">
    <source>
        <dbReference type="ARBA" id="ARBA00023012"/>
    </source>
</evidence>
<comment type="caution">
    <text evidence="13">The sequence shown here is derived from an EMBL/GenBank/DDBJ whole genome shotgun (WGS) entry which is preliminary data.</text>
</comment>
<evidence type="ECO:0000256" key="5">
    <source>
        <dbReference type="ARBA" id="ARBA00022553"/>
    </source>
</evidence>
<keyword evidence="9" id="KW-0902">Two-component regulatory system</keyword>
<keyword evidence="5" id="KW-0597">Phosphoprotein</keyword>
<dbReference type="Proteomes" id="UP001178281">
    <property type="component" value="Unassembled WGS sequence"/>
</dbReference>
<keyword evidence="14" id="KW-1185">Reference proteome</keyword>
<evidence type="ECO:0000313" key="14">
    <source>
        <dbReference type="Proteomes" id="UP001178281"/>
    </source>
</evidence>
<dbReference type="InterPro" id="IPR033463">
    <property type="entry name" value="sCache_3"/>
</dbReference>
<feature type="transmembrane region" description="Helical" evidence="11">
    <location>
        <begin position="167"/>
        <end position="192"/>
    </location>
</feature>
<dbReference type="InterPro" id="IPR029151">
    <property type="entry name" value="Sensor-like_sf"/>
</dbReference>
<evidence type="ECO:0000256" key="2">
    <source>
        <dbReference type="ARBA" id="ARBA00004651"/>
    </source>
</evidence>
<reference evidence="13" key="1">
    <citation type="submission" date="2023-08" db="EMBL/GenBank/DDBJ databases">
        <title>The draft genome of Tsukamurella strandjordii strain 050030.</title>
        <authorList>
            <person name="Zhao F."/>
            <person name="Feng Y."/>
            <person name="Zong Z."/>
        </authorList>
    </citation>
    <scope>NUCLEOTIDE SEQUENCE</scope>
    <source>
        <strain evidence="13">050030</strain>
    </source>
</reference>
<dbReference type="GO" id="GO:0005524">
    <property type="term" value="F:ATP binding"/>
    <property type="evidence" value="ECO:0007669"/>
    <property type="project" value="UniProtKB-KW"/>
</dbReference>
<sequence length="519" mass="54058">MDSRRSPSLATQVFLAQVALLITVAVLVTALVVWDDRGERDRAAAQQTTAVAVSVATSPDTARAIASPDPTAALQDRTSALARRLGVDFIVVMAPDRTRYTHADPSRIGEPFSGNIDRALAGETFTETYSGTLGPSIRAVTPVYDGTGRLVGLVSAGVTRARLSDQLAATLPGVLLVSALALAVAIAASWLIERRVRRQTLGLAPADLRELYEHHDAVLHTLTEGVIVFDDTAPGGPAAVVNDEARRLLDLPDGAVRTTDLPESLRGDTDLTDELHVTADRVLLVNRRPVAGPTGRVGVVTTVRDRTELQDVLGELDSVRSFADALSAQAHENANRLHAVVTMIELGRGDAAVEVATADLAASQGLVDRLATAAEPAVTALLVGKTAEAAAAGVELTVAEGSELNGGPVDASEMLTLLGNLIDNAIDAAGPDGWVEVSSGATGPEWTLAVADSGPGMDPGEFERARARGYSTKDATGRVQGRGLGLALVDRLVGRYGGTITAAVHPATIEVRLPIEGAR</sequence>
<evidence type="ECO:0000256" key="8">
    <source>
        <dbReference type="ARBA" id="ARBA00022989"/>
    </source>
</evidence>
<keyword evidence="8 11" id="KW-1133">Transmembrane helix</keyword>
<keyword evidence="4" id="KW-1003">Cell membrane</keyword>
<dbReference type="SUPFAM" id="SSF55874">
    <property type="entry name" value="ATPase domain of HSP90 chaperone/DNA topoisomerase II/histidine kinase"/>
    <property type="match status" value="1"/>
</dbReference>
<dbReference type="InterPro" id="IPR003594">
    <property type="entry name" value="HATPase_dom"/>
</dbReference>
<keyword evidence="13" id="KW-0547">Nucleotide-binding</keyword>
<keyword evidence="13" id="KW-0067">ATP-binding</keyword>
<dbReference type="InterPro" id="IPR004358">
    <property type="entry name" value="Sig_transdc_His_kin-like_C"/>
</dbReference>
<dbReference type="GO" id="GO:0000155">
    <property type="term" value="F:phosphorelay sensor kinase activity"/>
    <property type="evidence" value="ECO:0007669"/>
    <property type="project" value="TreeGrafter"/>
</dbReference>
<evidence type="ECO:0000256" key="10">
    <source>
        <dbReference type="ARBA" id="ARBA00023136"/>
    </source>
</evidence>
<dbReference type="CDD" id="cd00075">
    <property type="entry name" value="HATPase"/>
    <property type="match status" value="1"/>
</dbReference>
<feature type="transmembrane region" description="Helical" evidence="11">
    <location>
        <begin position="12"/>
        <end position="34"/>
    </location>
</feature>
<dbReference type="EMBL" id="JAUTIX010000003">
    <property type="protein sequence ID" value="MDP0398245.1"/>
    <property type="molecule type" value="Genomic_DNA"/>
</dbReference>
<evidence type="ECO:0000256" key="6">
    <source>
        <dbReference type="ARBA" id="ARBA00022692"/>
    </source>
</evidence>
<organism evidence="13 14">
    <name type="scientific">Tsukamurella strandjordii</name>
    <dbReference type="NCBI Taxonomy" id="147577"/>
    <lineage>
        <taxon>Bacteria</taxon>
        <taxon>Bacillati</taxon>
        <taxon>Actinomycetota</taxon>
        <taxon>Actinomycetes</taxon>
        <taxon>Mycobacteriales</taxon>
        <taxon>Tsukamurellaceae</taxon>
        <taxon>Tsukamurella</taxon>
    </lineage>
</organism>
<dbReference type="PANTHER" id="PTHR43547:SF10">
    <property type="entry name" value="SENSOR HISTIDINE KINASE DCUS"/>
    <property type="match status" value="1"/>
</dbReference>
<comment type="subcellular location">
    <subcellularLocation>
        <location evidence="2">Cell membrane</location>
        <topology evidence="2">Multi-pass membrane protein</topology>
    </subcellularLocation>
</comment>
<evidence type="ECO:0000259" key="12">
    <source>
        <dbReference type="PROSITE" id="PS50109"/>
    </source>
</evidence>
<dbReference type="RefSeq" id="WP_305111166.1">
    <property type="nucleotide sequence ID" value="NZ_JAUTIX010000003.1"/>
</dbReference>
<evidence type="ECO:0000256" key="3">
    <source>
        <dbReference type="ARBA" id="ARBA00012438"/>
    </source>
</evidence>
<dbReference type="GO" id="GO:0005886">
    <property type="term" value="C:plasma membrane"/>
    <property type="evidence" value="ECO:0007669"/>
    <property type="project" value="UniProtKB-SubCell"/>
</dbReference>
<evidence type="ECO:0000256" key="4">
    <source>
        <dbReference type="ARBA" id="ARBA00022475"/>
    </source>
</evidence>
<accession>A0AA90NAS7</accession>